<feature type="compositionally biased region" description="Polar residues" evidence="1">
    <location>
        <begin position="83"/>
        <end position="99"/>
    </location>
</feature>
<dbReference type="Proteomes" id="UP000646827">
    <property type="component" value="Unassembled WGS sequence"/>
</dbReference>
<dbReference type="AlphaFoldDB" id="A0A8H7S9Q2"/>
<name>A0A8H7S9Q2_9FUNG</name>
<evidence type="ECO:0008006" key="4">
    <source>
        <dbReference type="Google" id="ProtNLM"/>
    </source>
</evidence>
<evidence type="ECO:0000256" key="1">
    <source>
        <dbReference type="SAM" id="MobiDB-lite"/>
    </source>
</evidence>
<dbReference type="PANTHER" id="PTHR45786:SF74">
    <property type="entry name" value="ATP-DEPENDENT DNA HELICASE"/>
    <property type="match status" value="1"/>
</dbReference>
<proteinExistence type="predicted"/>
<dbReference type="OrthoDB" id="2447509at2759"/>
<dbReference type="EMBL" id="JAEPRB010000045">
    <property type="protein sequence ID" value="KAG2224292.1"/>
    <property type="molecule type" value="Genomic_DNA"/>
</dbReference>
<feature type="region of interest" description="Disordered" evidence="1">
    <location>
        <begin position="42"/>
        <end position="99"/>
    </location>
</feature>
<comment type="caution">
    <text evidence="2">The sequence shown here is derived from an EMBL/GenBank/DDBJ whole genome shotgun (WGS) entry which is preliminary data.</text>
</comment>
<protein>
    <recommendedName>
        <fullName evidence="4">Helitron helicase-like domain-containing protein</fullName>
    </recommendedName>
</protein>
<gene>
    <name evidence="2" type="ORF">INT45_012860</name>
</gene>
<reference evidence="2 3" key="1">
    <citation type="submission" date="2020-12" db="EMBL/GenBank/DDBJ databases">
        <title>Metabolic potential, ecology and presence of endohyphal bacteria is reflected in genomic diversity of Mucoromycotina.</title>
        <authorList>
            <person name="Muszewska A."/>
            <person name="Okrasinska A."/>
            <person name="Steczkiewicz K."/>
            <person name="Drgas O."/>
            <person name="Orlowska M."/>
            <person name="Perlinska-Lenart U."/>
            <person name="Aleksandrzak-Piekarczyk T."/>
            <person name="Szatraj K."/>
            <person name="Zielenkiewicz U."/>
            <person name="Pilsyk S."/>
            <person name="Malc E."/>
            <person name="Mieczkowski P."/>
            <person name="Kruszewska J.S."/>
            <person name="Biernat P."/>
            <person name="Pawlowska J."/>
        </authorList>
    </citation>
    <scope>NUCLEOTIDE SEQUENCE [LARGE SCALE GENOMIC DNA]</scope>
    <source>
        <strain evidence="2 3">CBS 142.35</strain>
    </source>
</reference>
<keyword evidence="3" id="KW-1185">Reference proteome</keyword>
<evidence type="ECO:0000313" key="3">
    <source>
        <dbReference type="Proteomes" id="UP000646827"/>
    </source>
</evidence>
<sequence length="445" mass="51099">MSSQNQNQREDRICICGANSHLNRNHSDCPLNERNVRRRLHNDETIIVEEPEQPLESTRQRRSCPRCGSSTHQRSSHRDCPYNSRNQSENQTTENQEPHVQNETIETVGTYASKVETTRTCPSCGSPSHSRLCPFNDVNIESDHGVEYERACTLPFDSENVIGPNICYTLGENFHRHKLSHMDAICTLCNAQTWMEERITTSSRTRPLFSICCTRGKTAEDEVSDDFFTNIRAYNNMFVFTSIRANFDRDLANRSGEMSTFRINGTMYHDIGSLRFEHQAPVLQAADELEDPSVPQQQPQQQRPKFAQIYFADKAEQLARPFGTLQVAIRSAANLGRRYDQQSYPEVAAMIVENTVDGEPLPHEIVICDRQSGLRTISSLHPSYIPLHYVLMFPFGDDGWSPGMQCQRADNQTNSITLLKYCSYMLMIRNGCRTTYHHHFRRLFQ</sequence>
<evidence type="ECO:0000313" key="2">
    <source>
        <dbReference type="EMBL" id="KAG2224292.1"/>
    </source>
</evidence>
<dbReference type="PANTHER" id="PTHR45786">
    <property type="entry name" value="DNA BINDING PROTEIN-LIKE"/>
    <property type="match status" value="1"/>
</dbReference>
<accession>A0A8H7S9Q2</accession>
<organism evidence="2 3">
    <name type="scientific">Circinella minor</name>
    <dbReference type="NCBI Taxonomy" id="1195481"/>
    <lineage>
        <taxon>Eukaryota</taxon>
        <taxon>Fungi</taxon>
        <taxon>Fungi incertae sedis</taxon>
        <taxon>Mucoromycota</taxon>
        <taxon>Mucoromycotina</taxon>
        <taxon>Mucoromycetes</taxon>
        <taxon>Mucorales</taxon>
        <taxon>Lichtheimiaceae</taxon>
        <taxon>Circinella</taxon>
    </lineage>
</organism>